<dbReference type="EMBL" id="JARKIE010000396">
    <property type="protein sequence ID" value="KAJ7645733.1"/>
    <property type="molecule type" value="Genomic_DNA"/>
</dbReference>
<gene>
    <name evidence="2" type="ORF">B0H17DRAFT_1215970</name>
</gene>
<name>A0AAD7CD37_MYCRO</name>
<organism evidence="2 3">
    <name type="scientific">Mycena rosella</name>
    <name type="common">Pink bonnet</name>
    <name type="synonym">Agaricus rosellus</name>
    <dbReference type="NCBI Taxonomy" id="1033263"/>
    <lineage>
        <taxon>Eukaryota</taxon>
        <taxon>Fungi</taxon>
        <taxon>Dikarya</taxon>
        <taxon>Basidiomycota</taxon>
        <taxon>Agaricomycotina</taxon>
        <taxon>Agaricomycetes</taxon>
        <taxon>Agaricomycetidae</taxon>
        <taxon>Agaricales</taxon>
        <taxon>Marasmiineae</taxon>
        <taxon>Mycenaceae</taxon>
        <taxon>Mycena</taxon>
    </lineage>
</organism>
<evidence type="ECO:0000256" key="1">
    <source>
        <dbReference type="SAM" id="SignalP"/>
    </source>
</evidence>
<feature type="signal peptide" evidence="1">
    <location>
        <begin position="1"/>
        <end position="21"/>
    </location>
</feature>
<proteinExistence type="predicted"/>
<evidence type="ECO:0000313" key="2">
    <source>
        <dbReference type="EMBL" id="KAJ7645733.1"/>
    </source>
</evidence>
<evidence type="ECO:0000313" key="3">
    <source>
        <dbReference type="Proteomes" id="UP001221757"/>
    </source>
</evidence>
<feature type="chain" id="PRO_5041897484" evidence="1">
    <location>
        <begin position="22"/>
        <end position="192"/>
    </location>
</feature>
<dbReference type="Proteomes" id="UP001221757">
    <property type="component" value="Unassembled WGS sequence"/>
</dbReference>
<reference evidence="2" key="1">
    <citation type="submission" date="2023-03" db="EMBL/GenBank/DDBJ databases">
        <title>Massive genome expansion in bonnet fungi (Mycena s.s.) driven by repeated elements and novel gene families across ecological guilds.</title>
        <authorList>
            <consortium name="Lawrence Berkeley National Laboratory"/>
            <person name="Harder C.B."/>
            <person name="Miyauchi S."/>
            <person name="Viragh M."/>
            <person name="Kuo A."/>
            <person name="Thoen E."/>
            <person name="Andreopoulos B."/>
            <person name="Lu D."/>
            <person name="Skrede I."/>
            <person name="Drula E."/>
            <person name="Henrissat B."/>
            <person name="Morin E."/>
            <person name="Kohler A."/>
            <person name="Barry K."/>
            <person name="LaButti K."/>
            <person name="Morin E."/>
            <person name="Salamov A."/>
            <person name="Lipzen A."/>
            <person name="Mereny Z."/>
            <person name="Hegedus B."/>
            <person name="Baldrian P."/>
            <person name="Stursova M."/>
            <person name="Weitz H."/>
            <person name="Taylor A."/>
            <person name="Grigoriev I.V."/>
            <person name="Nagy L.G."/>
            <person name="Martin F."/>
            <person name="Kauserud H."/>
        </authorList>
    </citation>
    <scope>NUCLEOTIDE SEQUENCE</scope>
    <source>
        <strain evidence="2">CBHHK067</strain>
    </source>
</reference>
<sequence length="192" mass="21189">MGFPFILLLALNISGPQTSWADLANLGWFKQQAYDRFNARRGGTMEGLNDMAMNEGFAKDWGWYAYNALAGSPRIAGKTFTASWTETWINTARACLSITNHAGIPLGQIISIPDVGGSKFSIEISKDSTKEVTKESVHSLSKTWDITVMPGEFCSLQRVRTVSTDQMTYDQDYGMGTTVSWPGRCMTDTTTT</sequence>
<accession>A0AAD7CD37</accession>
<keyword evidence="3" id="KW-1185">Reference proteome</keyword>
<comment type="caution">
    <text evidence="2">The sequence shown here is derived from an EMBL/GenBank/DDBJ whole genome shotgun (WGS) entry which is preliminary data.</text>
</comment>
<dbReference type="AlphaFoldDB" id="A0AAD7CD37"/>
<keyword evidence="1" id="KW-0732">Signal</keyword>
<protein>
    <submittedName>
        <fullName evidence="2">Uncharacterized protein</fullName>
    </submittedName>
</protein>